<keyword evidence="3" id="KW-1185">Reference proteome</keyword>
<comment type="caution">
    <text evidence="2">The sequence shown here is derived from an EMBL/GenBank/DDBJ whole genome shotgun (WGS) entry which is preliminary data.</text>
</comment>
<proteinExistence type="predicted"/>
<feature type="transmembrane region" description="Helical" evidence="1">
    <location>
        <begin position="38"/>
        <end position="59"/>
    </location>
</feature>
<dbReference type="Proteomes" id="UP000823775">
    <property type="component" value="Unassembled WGS sequence"/>
</dbReference>
<evidence type="ECO:0000313" key="3">
    <source>
        <dbReference type="Proteomes" id="UP000823775"/>
    </source>
</evidence>
<protein>
    <submittedName>
        <fullName evidence="2">Uncharacterized protein</fullName>
    </submittedName>
</protein>
<name>A0ABS8UXN5_DATST</name>
<accession>A0ABS8UXN5</accession>
<organism evidence="2 3">
    <name type="scientific">Datura stramonium</name>
    <name type="common">Jimsonweed</name>
    <name type="synonym">Common thornapple</name>
    <dbReference type="NCBI Taxonomy" id="4076"/>
    <lineage>
        <taxon>Eukaryota</taxon>
        <taxon>Viridiplantae</taxon>
        <taxon>Streptophyta</taxon>
        <taxon>Embryophyta</taxon>
        <taxon>Tracheophyta</taxon>
        <taxon>Spermatophyta</taxon>
        <taxon>Magnoliopsida</taxon>
        <taxon>eudicotyledons</taxon>
        <taxon>Gunneridae</taxon>
        <taxon>Pentapetalae</taxon>
        <taxon>asterids</taxon>
        <taxon>lamiids</taxon>
        <taxon>Solanales</taxon>
        <taxon>Solanaceae</taxon>
        <taxon>Solanoideae</taxon>
        <taxon>Datureae</taxon>
        <taxon>Datura</taxon>
    </lineage>
</organism>
<evidence type="ECO:0000256" key="1">
    <source>
        <dbReference type="SAM" id="Phobius"/>
    </source>
</evidence>
<keyword evidence="1" id="KW-0812">Transmembrane</keyword>
<gene>
    <name evidence="2" type="ORF">HAX54_023593</name>
</gene>
<evidence type="ECO:0000313" key="2">
    <source>
        <dbReference type="EMBL" id="MCD9639214.1"/>
    </source>
</evidence>
<keyword evidence="1" id="KW-1133">Transmembrane helix</keyword>
<dbReference type="EMBL" id="JACEIK010002865">
    <property type="protein sequence ID" value="MCD9639214.1"/>
    <property type="molecule type" value="Genomic_DNA"/>
</dbReference>
<sequence length="81" mass="9306">MSNIRYWNYHYVRRRGRCNQNLGTDDTELLAILQRIGIANWLLVAVFSVSSSNYTAIILDSSMAVAPKFHTMQRTCFSCSQ</sequence>
<reference evidence="2 3" key="1">
    <citation type="journal article" date="2021" name="BMC Genomics">
        <title>Datura genome reveals duplications of psychoactive alkaloid biosynthetic genes and high mutation rate following tissue culture.</title>
        <authorList>
            <person name="Rajewski A."/>
            <person name="Carter-House D."/>
            <person name="Stajich J."/>
            <person name="Litt A."/>
        </authorList>
    </citation>
    <scope>NUCLEOTIDE SEQUENCE [LARGE SCALE GENOMIC DNA]</scope>
    <source>
        <strain evidence="2">AR-01</strain>
    </source>
</reference>
<keyword evidence="1" id="KW-0472">Membrane</keyword>